<feature type="non-terminal residue" evidence="5">
    <location>
        <position position="1"/>
    </location>
</feature>
<dbReference type="PANTHER" id="PTHR45772">
    <property type="entry name" value="CONSERVED COMPONENT OF ABC TRANSPORTER FOR NATURAL AMINO ACIDS-RELATED"/>
    <property type="match status" value="1"/>
</dbReference>
<dbReference type="EMBL" id="VBAN01000379">
    <property type="protein sequence ID" value="TMI78866.1"/>
    <property type="molecule type" value="Genomic_DNA"/>
</dbReference>
<dbReference type="GO" id="GO:0042941">
    <property type="term" value="P:D-alanine transmembrane transport"/>
    <property type="evidence" value="ECO:0007669"/>
    <property type="project" value="TreeGrafter"/>
</dbReference>
<dbReference type="GO" id="GO:0005886">
    <property type="term" value="C:plasma membrane"/>
    <property type="evidence" value="ECO:0007669"/>
    <property type="project" value="TreeGrafter"/>
</dbReference>
<dbReference type="Proteomes" id="UP000318093">
    <property type="component" value="Unassembled WGS sequence"/>
</dbReference>
<keyword evidence="2" id="KW-0547">Nucleotide-binding</keyword>
<dbReference type="GO" id="GO:0015808">
    <property type="term" value="P:L-alanine transport"/>
    <property type="evidence" value="ECO:0007669"/>
    <property type="project" value="TreeGrafter"/>
</dbReference>
<name>A0A537J729_9BACT</name>
<evidence type="ECO:0000256" key="2">
    <source>
        <dbReference type="ARBA" id="ARBA00022741"/>
    </source>
</evidence>
<dbReference type="AlphaFoldDB" id="A0A537J729"/>
<evidence type="ECO:0000313" key="6">
    <source>
        <dbReference type="Proteomes" id="UP000318093"/>
    </source>
</evidence>
<protein>
    <submittedName>
        <fullName evidence="5">ABC transporter ATP-binding protein</fullName>
    </submittedName>
</protein>
<comment type="caution">
    <text evidence="5">The sequence shown here is derived from an EMBL/GenBank/DDBJ whole genome shotgun (WGS) entry which is preliminary data.</text>
</comment>
<reference evidence="5 6" key="1">
    <citation type="journal article" date="2019" name="Nat. Microbiol.">
        <title>Mediterranean grassland soil C-N compound turnover is dependent on rainfall and depth, and is mediated by genomically divergent microorganisms.</title>
        <authorList>
            <person name="Diamond S."/>
            <person name="Andeer P.F."/>
            <person name="Li Z."/>
            <person name="Crits-Christoph A."/>
            <person name="Burstein D."/>
            <person name="Anantharaman K."/>
            <person name="Lane K.R."/>
            <person name="Thomas B.C."/>
            <person name="Pan C."/>
            <person name="Northen T.R."/>
            <person name="Banfield J.F."/>
        </authorList>
    </citation>
    <scope>NUCLEOTIDE SEQUENCE [LARGE SCALE GENOMIC DNA]</scope>
    <source>
        <strain evidence="5">NP_6</strain>
    </source>
</reference>
<dbReference type="GO" id="GO:0005524">
    <property type="term" value="F:ATP binding"/>
    <property type="evidence" value="ECO:0007669"/>
    <property type="project" value="UniProtKB-KW"/>
</dbReference>
<dbReference type="GO" id="GO:0015188">
    <property type="term" value="F:L-isoleucine transmembrane transporter activity"/>
    <property type="evidence" value="ECO:0007669"/>
    <property type="project" value="TreeGrafter"/>
</dbReference>
<accession>A0A537J729</accession>
<dbReference type="Pfam" id="PF12399">
    <property type="entry name" value="BCA_ABC_TP_C"/>
    <property type="match status" value="1"/>
</dbReference>
<dbReference type="GO" id="GO:0005304">
    <property type="term" value="F:L-valine transmembrane transporter activity"/>
    <property type="evidence" value="ECO:0007669"/>
    <property type="project" value="TreeGrafter"/>
</dbReference>
<dbReference type="InterPro" id="IPR027417">
    <property type="entry name" value="P-loop_NTPase"/>
</dbReference>
<dbReference type="PANTHER" id="PTHR45772:SF7">
    <property type="entry name" value="AMINO ACID ABC TRANSPORTER ATP-BINDING PROTEIN"/>
    <property type="match status" value="1"/>
</dbReference>
<evidence type="ECO:0000256" key="3">
    <source>
        <dbReference type="ARBA" id="ARBA00022840"/>
    </source>
</evidence>
<sequence length="94" mass="10141">LATEPRLLLLDEALAGLTPSEIQQAIALVRAIHNMGVTLLIVEHLMEVIFTLAPRVIVFNQGKIIAEGAPAEIVNNPLVVDAYLGKRRPGVRAP</sequence>
<feature type="domain" description="Branched-chain amino acid ATP-binding cassette transporter C-terminal" evidence="4">
    <location>
        <begin position="63"/>
        <end position="86"/>
    </location>
</feature>
<dbReference type="GO" id="GO:1903805">
    <property type="term" value="P:L-valine import across plasma membrane"/>
    <property type="evidence" value="ECO:0007669"/>
    <property type="project" value="TreeGrafter"/>
</dbReference>
<keyword evidence="3 5" id="KW-0067">ATP-binding</keyword>
<dbReference type="SUPFAM" id="SSF52540">
    <property type="entry name" value="P-loop containing nucleoside triphosphate hydrolases"/>
    <property type="match status" value="1"/>
</dbReference>
<organism evidence="5 6">
    <name type="scientific">Candidatus Segetimicrobium genomatis</name>
    <dbReference type="NCBI Taxonomy" id="2569760"/>
    <lineage>
        <taxon>Bacteria</taxon>
        <taxon>Bacillati</taxon>
        <taxon>Candidatus Sysuimicrobiota</taxon>
        <taxon>Candidatus Sysuimicrobiia</taxon>
        <taxon>Candidatus Sysuimicrobiales</taxon>
        <taxon>Candidatus Segetimicrobiaceae</taxon>
        <taxon>Candidatus Segetimicrobium</taxon>
    </lineage>
</organism>
<gene>
    <name evidence="5" type="ORF">E6H03_11315</name>
</gene>
<dbReference type="GO" id="GO:1903806">
    <property type="term" value="P:L-isoleucine import across plasma membrane"/>
    <property type="evidence" value="ECO:0007669"/>
    <property type="project" value="TreeGrafter"/>
</dbReference>
<dbReference type="InterPro" id="IPR051120">
    <property type="entry name" value="ABC_AA/LPS_Transport"/>
</dbReference>
<dbReference type="Gene3D" id="3.40.50.300">
    <property type="entry name" value="P-loop containing nucleotide triphosphate hydrolases"/>
    <property type="match status" value="1"/>
</dbReference>
<proteinExistence type="predicted"/>
<evidence type="ECO:0000256" key="1">
    <source>
        <dbReference type="ARBA" id="ARBA00022448"/>
    </source>
</evidence>
<dbReference type="GO" id="GO:0015192">
    <property type="term" value="F:L-phenylalanine transmembrane transporter activity"/>
    <property type="evidence" value="ECO:0007669"/>
    <property type="project" value="TreeGrafter"/>
</dbReference>
<keyword evidence="1" id="KW-0813">Transport</keyword>
<evidence type="ECO:0000313" key="5">
    <source>
        <dbReference type="EMBL" id="TMI78866.1"/>
    </source>
</evidence>
<dbReference type="InterPro" id="IPR032823">
    <property type="entry name" value="BCA_ABC_TP_C"/>
</dbReference>
<evidence type="ECO:0000259" key="4">
    <source>
        <dbReference type="Pfam" id="PF12399"/>
    </source>
</evidence>